<dbReference type="PRINTS" id="PR00509">
    <property type="entry name" value="PGMPMM"/>
</dbReference>
<feature type="domain" description="Alpha-D-phosphohexomutase alpha/beta/alpha" evidence="10">
    <location>
        <begin position="233"/>
        <end position="286"/>
    </location>
</feature>
<evidence type="ECO:0000313" key="12">
    <source>
        <dbReference type="EMBL" id="KQM09324.1"/>
    </source>
</evidence>
<evidence type="ECO:0000256" key="3">
    <source>
        <dbReference type="ARBA" id="ARBA00022553"/>
    </source>
</evidence>
<evidence type="ECO:0000313" key="14">
    <source>
        <dbReference type="Proteomes" id="UP000054172"/>
    </source>
</evidence>
<accession>A0A0Q4AZ14</accession>
<dbReference type="InterPro" id="IPR005845">
    <property type="entry name" value="A-D-PHexomutase_a/b/a-II"/>
</dbReference>
<evidence type="ECO:0000256" key="5">
    <source>
        <dbReference type="ARBA" id="ARBA00022842"/>
    </source>
</evidence>
<dbReference type="InterPro" id="IPR036900">
    <property type="entry name" value="A-D-PHexomutase_C_sf"/>
</dbReference>
<keyword evidence="4 7" id="KW-0479">Metal-binding</keyword>
<dbReference type="InterPro" id="IPR005843">
    <property type="entry name" value="A-D-PHexomutase_C"/>
</dbReference>
<dbReference type="AlphaFoldDB" id="A0A0Q4AZ14"/>
<evidence type="ECO:0000256" key="7">
    <source>
        <dbReference type="RuleBase" id="RU004326"/>
    </source>
</evidence>
<dbReference type="PANTHER" id="PTHR43771">
    <property type="entry name" value="PHOSPHOMANNOMUTASE"/>
    <property type="match status" value="1"/>
</dbReference>
<dbReference type="InterPro" id="IPR016055">
    <property type="entry name" value="A-D-PHexomutase_a/b/a-I/II/III"/>
</dbReference>
<gene>
    <name evidence="12" type="ORF">AL399_02290</name>
    <name evidence="13" type="ORF">AL399_02375</name>
</gene>
<keyword evidence="3" id="KW-0597">Phosphoprotein</keyword>
<organism evidence="13 14">
    <name type="scientific">Candidatus [Bacteroides] periocalifornicus</name>
    <dbReference type="NCBI Taxonomy" id="1702214"/>
    <lineage>
        <taxon>Bacteria</taxon>
        <taxon>Pseudomonadati</taxon>
        <taxon>Bacteroidota</taxon>
    </lineage>
</organism>
<dbReference type="CDD" id="cd03089">
    <property type="entry name" value="PMM_PGM"/>
    <property type="match status" value="1"/>
</dbReference>
<dbReference type="PATRIC" id="fig|1702214.3.peg.322"/>
<dbReference type="Pfam" id="PF02880">
    <property type="entry name" value="PGM_PMM_III"/>
    <property type="match status" value="1"/>
</dbReference>
<evidence type="ECO:0000259" key="10">
    <source>
        <dbReference type="Pfam" id="PF02879"/>
    </source>
</evidence>
<evidence type="ECO:0000259" key="9">
    <source>
        <dbReference type="Pfam" id="PF02878"/>
    </source>
</evidence>
<evidence type="ECO:0000259" key="8">
    <source>
        <dbReference type="Pfam" id="PF00408"/>
    </source>
</evidence>
<dbReference type="Pfam" id="PF00408">
    <property type="entry name" value="PGM_PMM_IV"/>
    <property type="match status" value="1"/>
</dbReference>
<feature type="domain" description="Alpha-D-phosphohexomutase alpha/beta/alpha" evidence="9">
    <location>
        <begin position="2"/>
        <end position="118"/>
    </location>
</feature>
<dbReference type="SUPFAM" id="SSF53738">
    <property type="entry name" value="Phosphoglucomutase, first 3 domains"/>
    <property type="match status" value="3"/>
</dbReference>
<dbReference type="Pfam" id="PF02878">
    <property type="entry name" value="PGM_PMM_I"/>
    <property type="match status" value="1"/>
</dbReference>
<proteinExistence type="inferred from homology"/>
<dbReference type="PROSITE" id="PS00710">
    <property type="entry name" value="PGM_PMM"/>
    <property type="match status" value="1"/>
</dbReference>
<comment type="similarity">
    <text evidence="2 7">Belongs to the phosphohexose mutase family.</text>
</comment>
<keyword evidence="14" id="KW-1185">Reference proteome</keyword>
<dbReference type="PANTHER" id="PTHR43771:SF1">
    <property type="entry name" value="PHOSPHOMANNOMUTASE"/>
    <property type="match status" value="1"/>
</dbReference>
<evidence type="ECO:0000256" key="6">
    <source>
        <dbReference type="ARBA" id="ARBA00023235"/>
    </source>
</evidence>
<dbReference type="Gene3D" id="3.40.120.10">
    <property type="entry name" value="Alpha-D-Glucose-1,6-Bisphosphate, subunit A, domain 3"/>
    <property type="match status" value="3"/>
</dbReference>
<dbReference type="GO" id="GO:0000287">
    <property type="term" value="F:magnesium ion binding"/>
    <property type="evidence" value="ECO:0007669"/>
    <property type="project" value="InterPro"/>
</dbReference>
<evidence type="ECO:0008006" key="15">
    <source>
        <dbReference type="Google" id="ProtNLM"/>
    </source>
</evidence>
<comment type="cofactor">
    <cofactor evidence="1">
        <name>Mg(2+)</name>
        <dbReference type="ChEBI" id="CHEBI:18420"/>
    </cofactor>
</comment>
<dbReference type="EMBL" id="LIIK01000007">
    <property type="protein sequence ID" value="KQM09331.1"/>
    <property type="molecule type" value="Genomic_DNA"/>
</dbReference>
<dbReference type="InterPro" id="IPR005841">
    <property type="entry name" value="Alpha-D-phosphohexomutase_SF"/>
</dbReference>
<evidence type="ECO:0000259" key="11">
    <source>
        <dbReference type="Pfam" id="PF02880"/>
    </source>
</evidence>
<evidence type="ECO:0000256" key="4">
    <source>
        <dbReference type="ARBA" id="ARBA00022723"/>
    </source>
</evidence>
<feature type="domain" description="Alpha-D-phosphohexomutase C-terminal" evidence="8">
    <location>
        <begin position="410"/>
        <end position="482"/>
    </location>
</feature>
<evidence type="ECO:0000313" key="13">
    <source>
        <dbReference type="EMBL" id="KQM09331.1"/>
    </source>
</evidence>
<dbReference type="GO" id="GO:0016868">
    <property type="term" value="F:intramolecular phosphotransferase activity"/>
    <property type="evidence" value="ECO:0007669"/>
    <property type="project" value="InterPro"/>
</dbReference>
<keyword evidence="5 7" id="KW-0460">Magnesium</keyword>
<protein>
    <recommendedName>
        <fullName evidence="15">Phosphoglucomutase</fullName>
    </recommendedName>
</protein>
<comment type="caution">
    <text evidence="13">The sequence shown here is derived from an EMBL/GenBank/DDBJ whole genome shotgun (WGS) entry which is preliminary data.</text>
</comment>
<dbReference type="InterPro" id="IPR005846">
    <property type="entry name" value="A-D-PHexomutase_a/b/a-III"/>
</dbReference>
<dbReference type="EMBL" id="LIIK01000007">
    <property type="protein sequence ID" value="KQM09324.1"/>
    <property type="molecule type" value="Genomic_DNA"/>
</dbReference>
<sequence>MNAFHAYDVRGVYGVDFTRDDVYKIGFHLAQYLGAKQVLVGRDARPSSVEIHDYLTRGIMDAGVDVLDLGLATTPLVYYATAKHGYHASVQITASHNPKEYNGLKVSREGAMPVGYDSGLGEVERRVNTIPVEPVDKRGSISPLDIRAEYVQFLQSFLRDITNLNIGIDCSNGMAGLLIHDILPSTTQHGNSVLAEQPPDVRSNTPAQSCGNDCSTRLDEATKLRATGHRYFLYDTPDGTFPNHEANPLLPENTADLRRLVQASGCDVGIIFDGDGDRVVFIDEKGQFIPPDLMLAVLGHNYAAQLKAKPQPILVDIRTSKAVQEHLAPMGGLVQTWRVGRAYMASRLKEIDGLFGGELAGHYYFRDFFYSDSGLLAAIQLLNVVADLKRAGQSLGQLIGQIKTYANTGEINFRIADKQAAMDAVKDHFMNQQQPEALFDYDGYRVEYPSWWFNIRPSNTEPLLRFLAEAKDPEFLAARVAETRQILAPFEQR</sequence>
<dbReference type="Proteomes" id="UP000054172">
    <property type="component" value="Unassembled WGS sequence"/>
</dbReference>
<feature type="domain" description="Alpha-D-phosphohexomutase alpha/beta/alpha" evidence="11">
    <location>
        <begin position="291"/>
        <end position="404"/>
    </location>
</feature>
<name>A0A0Q4AZ14_9BACT</name>
<dbReference type="InterPro" id="IPR005844">
    <property type="entry name" value="A-D-PHexomutase_a/b/a-I"/>
</dbReference>
<dbReference type="Pfam" id="PF02879">
    <property type="entry name" value="PGM_PMM_II"/>
    <property type="match status" value="1"/>
</dbReference>
<dbReference type="SUPFAM" id="SSF55957">
    <property type="entry name" value="Phosphoglucomutase, C-terminal domain"/>
    <property type="match status" value="1"/>
</dbReference>
<evidence type="ECO:0000256" key="1">
    <source>
        <dbReference type="ARBA" id="ARBA00001946"/>
    </source>
</evidence>
<evidence type="ECO:0000256" key="2">
    <source>
        <dbReference type="ARBA" id="ARBA00010231"/>
    </source>
</evidence>
<reference evidence="13 14" key="1">
    <citation type="submission" date="2015-08" db="EMBL/GenBank/DDBJ databases">
        <title>Candidatus Bacteriodes Periocalifornicus.</title>
        <authorList>
            <person name="McLean J.S."/>
            <person name="Kelley S."/>
        </authorList>
    </citation>
    <scope>NUCLEOTIDE SEQUENCE [LARGE SCALE GENOMIC DNA]</scope>
    <source>
        <strain evidence="13">12B</strain>
    </source>
</reference>
<dbReference type="STRING" id="1702214.AL399_02290"/>
<dbReference type="Gene3D" id="3.30.310.50">
    <property type="entry name" value="Alpha-D-phosphohexomutase, C-terminal domain"/>
    <property type="match status" value="1"/>
</dbReference>
<dbReference type="InterPro" id="IPR016066">
    <property type="entry name" value="A-D-PHexomutase_CS"/>
</dbReference>
<dbReference type="GO" id="GO:0005975">
    <property type="term" value="P:carbohydrate metabolic process"/>
    <property type="evidence" value="ECO:0007669"/>
    <property type="project" value="InterPro"/>
</dbReference>
<keyword evidence="6" id="KW-0413">Isomerase</keyword>